<feature type="region of interest" description="Disordered" evidence="1">
    <location>
        <begin position="37"/>
        <end position="64"/>
    </location>
</feature>
<evidence type="ECO:0000256" key="1">
    <source>
        <dbReference type="SAM" id="MobiDB-lite"/>
    </source>
</evidence>
<name>A0AAJ1X071_9HYPH</name>
<evidence type="ECO:0000259" key="2">
    <source>
        <dbReference type="Pfam" id="PF18431"/>
    </source>
</evidence>
<evidence type="ECO:0000313" key="4">
    <source>
        <dbReference type="Proteomes" id="UP001223420"/>
    </source>
</evidence>
<accession>A0AAJ1X071</accession>
<dbReference type="EMBL" id="JAUSWL010000012">
    <property type="protein sequence ID" value="MDQ0546118.1"/>
    <property type="molecule type" value="Genomic_DNA"/>
</dbReference>
<dbReference type="RefSeq" id="WP_230367587.1">
    <property type="nucleotide sequence ID" value="NZ_JAJALK010000013.1"/>
</dbReference>
<proteinExistence type="predicted"/>
<reference evidence="3" key="1">
    <citation type="submission" date="2023-07" db="EMBL/GenBank/DDBJ databases">
        <title>Genomic Encyclopedia of Type Strains, Phase IV (KMG-IV): sequencing the most valuable type-strain genomes for metagenomic binning, comparative biology and taxonomic classification.</title>
        <authorList>
            <person name="Goeker M."/>
        </authorList>
    </citation>
    <scope>NUCLEOTIDE SEQUENCE</scope>
    <source>
        <strain evidence="3">DSM 19569</strain>
    </source>
</reference>
<protein>
    <recommendedName>
        <fullName evidence="2">Bacterial CdiA-CT RNAse A domain-containing protein</fullName>
    </recommendedName>
</protein>
<gene>
    <name evidence="3" type="ORF">QO001_005067</name>
</gene>
<organism evidence="3 4">
    <name type="scientific">Methylobacterium brachiatum</name>
    <dbReference type="NCBI Taxonomy" id="269660"/>
    <lineage>
        <taxon>Bacteria</taxon>
        <taxon>Pseudomonadati</taxon>
        <taxon>Pseudomonadota</taxon>
        <taxon>Alphaproteobacteria</taxon>
        <taxon>Hyphomicrobiales</taxon>
        <taxon>Methylobacteriaceae</taxon>
        <taxon>Methylobacterium</taxon>
    </lineage>
</organism>
<dbReference type="Pfam" id="PF18431">
    <property type="entry name" value="RNAse_A_bac"/>
    <property type="match status" value="1"/>
</dbReference>
<comment type="caution">
    <text evidence="3">The sequence shown here is derived from an EMBL/GenBank/DDBJ whole genome shotgun (WGS) entry which is preliminary data.</text>
</comment>
<sequence length="217" mass="24717">MVTKEIVVTRFRWQLAALSVEVKLLRLSLVFRAYNPGQPRVPAGHPDGGQWTSDDGSVRSENDNTAHIYNVSNKDKYQYNVVLEEEEKLGGHTIESHVGKTDEEMMERVRKSQWGNLLAHGGLQRDGSFDSRESANDLVNRTLEINAQRVDGVASGEKDRAYFTTRFGYRTGREAYITKDGVMYMRNTYGVAIYIVRDRRSSRGYHVQSAFPYNEGD</sequence>
<dbReference type="AlphaFoldDB" id="A0AAJ1X071"/>
<feature type="domain" description="Bacterial CdiA-CT RNAse A" evidence="2">
    <location>
        <begin position="91"/>
        <end position="212"/>
    </location>
</feature>
<dbReference type="Proteomes" id="UP001223420">
    <property type="component" value="Unassembled WGS sequence"/>
</dbReference>
<evidence type="ECO:0000313" key="3">
    <source>
        <dbReference type="EMBL" id="MDQ0546118.1"/>
    </source>
</evidence>
<dbReference type="InterPro" id="IPR041436">
    <property type="entry name" value="RNAse_A_bac"/>
</dbReference>